<dbReference type="GO" id="GO:0020037">
    <property type="term" value="F:heme binding"/>
    <property type="evidence" value="ECO:0007669"/>
    <property type="project" value="InterPro"/>
</dbReference>
<keyword evidence="3" id="KW-1185">Reference proteome</keyword>
<dbReference type="KEGG" id="fku:FGKAn22_21960"/>
<dbReference type="AlphaFoldDB" id="A0AAN1W0I5"/>
<dbReference type="RefSeq" id="WP_212785736.1">
    <property type="nucleotide sequence ID" value="NZ_AP019536.1"/>
</dbReference>
<protein>
    <recommendedName>
        <fullName evidence="4">Cytochrome c</fullName>
    </recommendedName>
</protein>
<keyword evidence="1" id="KW-0732">Signal</keyword>
<evidence type="ECO:0008006" key="4">
    <source>
        <dbReference type="Google" id="ProtNLM"/>
    </source>
</evidence>
<evidence type="ECO:0000313" key="3">
    <source>
        <dbReference type="Proteomes" id="UP001319121"/>
    </source>
</evidence>
<evidence type="ECO:0000313" key="2">
    <source>
        <dbReference type="EMBL" id="BBJ00504.1"/>
    </source>
</evidence>
<feature type="chain" id="PRO_5042981634" description="Cytochrome c" evidence="1">
    <location>
        <begin position="22"/>
        <end position="127"/>
    </location>
</feature>
<name>A0AAN1W0I5_9PROT</name>
<evidence type="ECO:0000256" key="1">
    <source>
        <dbReference type="SAM" id="SignalP"/>
    </source>
</evidence>
<dbReference type="SUPFAM" id="SSF47175">
    <property type="entry name" value="Cytochromes"/>
    <property type="match status" value="1"/>
</dbReference>
<gene>
    <name evidence="2" type="ORF">FGKAn22_21960</name>
</gene>
<feature type="signal peptide" evidence="1">
    <location>
        <begin position="1"/>
        <end position="21"/>
    </location>
</feature>
<dbReference type="GO" id="GO:0005506">
    <property type="term" value="F:iron ion binding"/>
    <property type="evidence" value="ECO:0007669"/>
    <property type="project" value="InterPro"/>
</dbReference>
<dbReference type="Proteomes" id="UP001319121">
    <property type="component" value="Chromosome"/>
</dbReference>
<organism evidence="2 3">
    <name type="scientific">Ferrigenium kumadai</name>
    <dbReference type="NCBI Taxonomy" id="1682490"/>
    <lineage>
        <taxon>Bacteria</taxon>
        <taxon>Pseudomonadati</taxon>
        <taxon>Pseudomonadota</taxon>
        <taxon>Betaproteobacteria</taxon>
        <taxon>Nitrosomonadales</taxon>
        <taxon>Gallionellaceae</taxon>
        <taxon>Ferrigenium</taxon>
    </lineage>
</organism>
<accession>A0AAN1W0I5</accession>
<dbReference type="GO" id="GO:0009055">
    <property type="term" value="F:electron transfer activity"/>
    <property type="evidence" value="ECO:0007669"/>
    <property type="project" value="InterPro"/>
</dbReference>
<dbReference type="InterPro" id="IPR010980">
    <property type="entry name" value="Cyt_c/b562"/>
</dbReference>
<dbReference type="EMBL" id="AP019536">
    <property type="protein sequence ID" value="BBJ00504.1"/>
    <property type="molecule type" value="Genomic_DNA"/>
</dbReference>
<sequence length="127" mass="14102">MNRKIFHFIWISALLSGSVLASQVTVDEDSMQLMDDRNKSLSSNIALKDASSAKEDARALAEMFADVETYFAQKGKGDAVDWSKQSRELSAEITRYVAANDFDHASQSAVTLSKTCKACHQIYKTED</sequence>
<reference evidence="2 3" key="1">
    <citation type="submission" date="2019-03" db="EMBL/GenBank/DDBJ databases">
        <title>Complete genome sequence of Ferrigenium kumadai strain An22, a microaerophilic iron-oxidizing bacterium isolated from a paddy field soil.</title>
        <authorList>
            <person name="Watanabe T."/>
            <person name="Asakawa S."/>
        </authorList>
    </citation>
    <scope>NUCLEOTIDE SEQUENCE [LARGE SCALE GENOMIC DNA]</scope>
    <source>
        <strain evidence="2 3">An22</strain>
    </source>
</reference>
<proteinExistence type="predicted"/>
<dbReference type="GO" id="GO:0022900">
    <property type="term" value="P:electron transport chain"/>
    <property type="evidence" value="ECO:0007669"/>
    <property type="project" value="InterPro"/>
</dbReference>